<evidence type="ECO:0000256" key="12">
    <source>
        <dbReference type="ARBA" id="ARBA00023157"/>
    </source>
</evidence>
<dbReference type="EC" id="2.4.3.4" evidence="17"/>
<comment type="subcellular location">
    <subcellularLocation>
        <location evidence="1">Golgi apparatus membrane</location>
        <topology evidence="1">Single-pass type II membrane protein</topology>
    </subcellularLocation>
    <subcellularLocation>
        <location evidence="15">Golgi apparatus</location>
        <location evidence="15">Golgi stack membrane</location>
    </subcellularLocation>
</comment>
<evidence type="ECO:0000256" key="2">
    <source>
        <dbReference type="ARBA" id="ARBA00004922"/>
    </source>
</evidence>
<keyword evidence="8 34" id="KW-1133">Transmembrane helix</keyword>
<keyword evidence="11 34" id="KW-0472">Membrane</keyword>
<evidence type="ECO:0000256" key="1">
    <source>
        <dbReference type="ARBA" id="ARBA00004323"/>
    </source>
</evidence>
<evidence type="ECO:0000256" key="4">
    <source>
        <dbReference type="ARBA" id="ARBA00022676"/>
    </source>
</evidence>
<dbReference type="CDD" id="cd23982">
    <property type="entry name" value="GT29_ST3GAL4"/>
    <property type="match status" value="1"/>
</dbReference>
<evidence type="ECO:0000256" key="11">
    <source>
        <dbReference type="ARBA" id="ARBA00023136"/>
    </source>
</evidence>
<evidence type="ECO:0000256" key="18">
    <source>
        <dbReference type="ARBA" id="ARBA00042448"/>
    </source>
</evidence>
<name>A0A2I0LVF8_COLLI</name>
<evidence type="ECO:0000256" key="3">
    <source>
        <dbReference type="ARBA" id="ARBA00006003"/>
    </source>
</evidence>
<dbReference type="GO" id="GO:0047288">
    <property type="term" value="F:beta-D-galactosyl-(1-&gt;3)-N-acetyl-beta-D-galactosaminide alpha-2,3- sialyltransferase"/>
    <property type="evidence" value="ECO:0007669"/>
    <property type="project" value="UniProtKB-EC"/>
</dbReference>
<evidence type="ECO:0000256" key="32">
    <source>
        <dbReference type="ARBA" id="ARBA00082801"/>
    </source>
</evidence>
<protein>
    <recommendedName>
        <fullName evidence="27">CMP-N-acetylneuraminate-beta-galactosamide-alpha-2,3-sialyltransferase 4</fullName>
        <ecNumber evidence="16">2.4.3.2</ecNumber>
        <ecNumber evidence="17">2.4.3.4</ecNumber>
        <ecNumber evidence="23">2.4.3.6</ecNumber>
    </recommendedName>
    <alternativeName>
        <fullName evidence="28">Alpha 2,3-sialyltransferase IV</fullName>
    </alternativeName>
    <alternativeName>
        <fullName evidence="18">Gal-beta-1,3-GalNAc-alpha-2,3-sialyltransferase</fullName>
    </alternativeName>
    <alternativeName>
        <fullName evidence="30">Gal-beta-1,4-GlcNAc-alpha-2,3-sialyltransferase</fullName>
    </alternativeName>
    <alternativeName>
        <fullName evidence="29">N-acetyllactosaminide alpha-2,3-sialyltransferase</fullName>
    </alternativeName>
    <alternativeName>
        <fullName evidence="31">ST3Gal IV</fullName>
    </alternativeName>
    <alternativeName>
        <fullName evidence="32">Sialyltransferase 4C</fullName>
    </alternativeName>
</protein>
<comment type="catalytic activity">
    <reaction evidence="25">
        <text>a beta-D-galactosyl-(1-&gt;3)-N-acetyl-beta-D-galactosaminyl derivative + CMP-N-acetyl-beta-neuraminate = an N-acetyl-alpha-neuraminyl-(2-&gt;3)-beta-D-galactosyl-(1-&gt;3)-N-acetyl-beta-D-galactosaminyl derivative + CMP + H(+)</text>
        <dbReference type="Rhea" id="RHEA:52380"/>
        <dbReference type="ChEBI" id="CHEBI:15378"/>
        <dbReference type="ChEBI" id="CHEBI:57812"/>
        <dbReference type="ChEBI" id="CHEBI:60377"/>
        <dbReference type="ChEBI" id="CHEBI:136588"/>
        <dbReference type="ChEBI" id="CHEBI:136589"/>
        <dbReference type="EC" id="2.4.3.2"/>
    </reaction>
    <physiologicalReaction direction="left-to-right" evidence="25">
        <dbReference type="Rhea" id="RHEA:52381"/>
    </physiologicalReaction>
</comment>
<comment type="catalytic activity">
    <reaction evidence="20">
        <text>a ganglioside GM1 (d18:1(4E)) + CMP-N-acetyl-beta-neuraminate = a ganglioside GD1a (d18:1(4E)) + CMP + H(+)</text>
        <dbReference type="Rhea" id="RHEA:18021"/>
        <dbReference type="ChEBI" id="CHEBI:15378"/>
        <dbReference type="ChEBI" id="CHEBI:57812"/>
        <dbReference type="ChEBI" id="CHEBI:60377"/>
        <dbReference type="ChEBI" id="CHEBI:77709"/>
        <dbReference type="ChEBI" id="CHEBI:78445"/>
        <dbReference type="EC" id="2.4.3.2"/>
    </reaction>
    <physiologicalReaction direction="left-to-right" evidence="20">
        <dbReference type="Rhea" id="RHEA:18022"/>
    </physiologicalReaction>
</comment>
<feature type="disulfide bond" evidence="33">
    <location>
        <begin position="150"/>
        <end position="303"/>
    </location>
</feature>
<organism evidence="35 36">
    <name type="scientific">Columba livia</name>
    <name type="common">Rock dove</name>
    <dbReference type="NCBI Taxonomy" id="8932"/>
    <lineage>
        <taxon>Eukaryota</taxon>
        <taxon>Metazoa</taxon>
        <taxon>Chordata</taxon>
        <taxon>Craniata</taxon>
        <taxon>Vertebrata</taxon>
        <taxon>Euteleostomi</taxon>
        <taxon>Archelosauria</taxon>
        <taxon>Archosauria</taxon>
        <taxon>Dinosauria</taxon>
        <taxon>Saurischia</taxon>
        <taxon>Theropoda</taxon>
        <taxon>Coelurosauria</taxon>
        <taxon>Aves</taxon>
        <taxon>Neognathae</taxon>
        <taxon>Neoaves</taxon>
        <taxon>Columbimorphae</taxon>
        <taxon>Columbiformes</taxon>
        <taxon>Columbidae</taxon>
        <taxon>Columba</taxon>
    </lineage>
</organism>
<evidence type="ECO:0000313" key="35">
    <source>
        <dbReference type="EMBL" id="PKK21418.1"/>
    </source>
</evidence>
<evidence type="ECO:0000256" key="31">
    <source>
        <dbReference type="ARBA" id="ARBA00081234"/>
    </source>
</evidence>
<dbReference type="GO" id="GO:0003836">
    <property type="term" value="F:beta-galactoside (CMP) alpha-2,3-sialyltransferase activity"/>
    <property type="evidence" value="ECO:0007669"/>
    <property type="project" value="UniProtKB-EC"/>
</dbReference>
<evidence type="ECO:0000256" key="33">
    <source>
        <dbReference type="PIRSR" id="PIRSR005557-2"/>
    </source>
</evidence>
<comment type="catalytic activity">
    <reaction evidence="14">
        <text>a beta-D-galactosyl-(1-&gt;3)-N-acetyl-alpha-D-galactosaminyl derivative + CMP-N-acetyl-beta-neuraminate = an N-acetyl-alpha-neuraminyl-(2-&gt;3)-beta-D-galactosyl-(1-&gt;3)-N-acetyl-alpha-D-galactosaminyl derivative + CMP + H(+)</text>
        <dbReference type="Rhea" id="RHEA:21616"/>
        <dbReference type="ChEBI" id="CHEBI:15378"/>
        <dbReference type="ChEBI" id="CHEBI:57812"/>
        <dbReference type="ChEBI" id="CHEBI:60377"/>
        <dbReference type="ChEBI" id="CHEBI:133470"/>
        <dbReference type="ChEBI" id="CHEBI:139596"/>
        <dbReference type="EC" id="2.4.3.4"/>
    </reaction>
    <physiologicalReaction direction="left-to-right" evidence="14">
        <dbReference type="Rhea" id="RHEA:21617"/>
    </physiologicalReaction>
</comment>
<evidence type="ECO:0000256" key="6">
    <source>
        <dbReference type="ARBA" id="ARBA00022692"/>
    </source>
</evidence>
<evidence type="ECO:0000256" key="9">
    <source>
        <dbReference type="ARBA" id="ARBA00023034"/>
    </source>
</evidence>
<dbReference type="FunFam" id="3.90.1480.20:FF:000005">
    <property type="entry name" value="ST3 beta-galactoside alpha-2,3-sialyltransferase 4"/>
    <property type="match status" value="1"/>
</dbReference>
<dbReference type="AlphaFoldDB" id="A0A2I0LVF8"/>
<evidence type="ECO:0000256" key="10">
    <source>
        <dbReference type="ARBA" id="ARBA00023098"/>
    </source>
</evidence>
<dbReference type="GO" id="GO:0032580">
    <property type="term" value="C:Golgi cisterna membrane"/>
    <property type="evidence" value="ECO:0007669"/>
    <property type="project" value="UniProtKB-SubCell"/>
</dbReference>
<keyword evidence="12" id="KW-1015">Disulfide bond</keyword>
<dbReference type="Pfam" id="PF00777">
    <property type="entry name" value="Glyco_transf_29"/>
    <property type="match status" value="1"/>
</dbReference>
<dbReference type="Gene3D" id="3.90.1480.20">
    <property type="entry name" value="Glycosyl transferase family 29"/>
    <property type="match status" value="1"/>
</dbReference>
<comment type="similarity">
    <text evidence="3">Belongs to the glycosyltransferase 29 family.</text>
</comment>
<reference evidence="35 36" key="1">
    <citation type="journal article" date="2013" name="Science">
        <title>Genomic diversity and evolution of the head crest in the rock pigeon.</title>
        <authorList>
            <person name="Shapiro M.D."/>
            <person name="Kronenberg Z."/>
            <person name="Li C."/>
            <person name="Domyan E.T."/>
            <person name="Pan H."/>
            <person name="Campbell M."/>
            <person name="Tan H."/>
            <person name="Huff C.D."/>
            <person name="Hu H."/>
            <person name="Vickrey A.I."/>
            <person name="Nielsen S.C."/>
            <person name="Stringham S.A."/>
            <person name="Hu H."/>
            <person name="Willerslev E."/>
            <person name="Gilbert M.T."/>
            <person name="Yandell M."/>
            <person name="Zhang G."/>
            <person name="Wang J."/>
        </authorList>
    </citation>
    <scope>NUCLEOTIDE SEQUENCE [LARGE SCALE GENOMIC DNA]</scope>
    <source>
        <tissue evidence="35">Blood</tissue>
    </source>
</reference>
<evidence type="ECO:0000256" key="34">
    <source>
        <dbReference type="SAM" id="Phobius"/>
    </source>
</evidence>
<keyword evidence="7" id="KW-0735">Signal-anchor</keyword>
<dbReference type="PANTHER" id="PTHR13713">
    <property type="entry name" value="SIALYLTRANSFERASE"/>
    <property type="match status" value="1"/>
</dbReference>
<dbReference type="InterPro" id="IPR038578">
    <property type="entry name" value="GT29-like_sf"/>
</dbReference>
<evidence type="ECO:0000256" key="16">
    <source>
        <dbReference type="ARBA" id="ARBA00039106"/>
    </source>
</evidence>
<evidence type="ECO:0000256" key="5">
    <source>
        <dbReference type="ARBA" id="ARBA00022679"/>
    </source>
</evidence>
<evidence type="ECO:0000256" key="22">
    <source>
        <dbReference type="ARBA" id="ARBA00049294"/>
    </source>
</evidence>
<evidence type="ECO:0000256" key="21">
    <source>
        <dbReference type="ARBA" id="ARBA00048162"/>
    </source>
</evidence>
<dbReference type="EC" id="2.4.3.6" evidence="23"/>
<evidence type="ECO:0000256" key="20">
    <source>
        <dbReference type="ARBA" id="ARBA00043773"/>
    </source>
</evidence>
<evidence type="ECO:0000256" key="29">
    <source>
        <dbReference type="ARBA" id="ARBA00076295"/>
    </source>
</evidence>
<evidence type="ECO:0000256" key="30">
    <source>
        <dbReference type="ARBA" id="ARBA00076532"/>
    </source>
</evidence>
<keyword evidence="6 34" id="KW-0812">Transmembrane</keyword>
<comment type="catalytic activity">
    <reaction evidence="19">
        <text>a ganglioside GA1 (d18:1(4E)) + CMP-N-acetyl-beta-neuraminate = a ganglioside GM1b (d18:1(4E)) + CMP + H(+)</text>
        <dbReference type="Rhea" id="RHEA:47560"/>
        <dbReference type="ChEBI" id="CHEBI:15378"/>
        <dbReference type="ChEBI" id="CHEBI:27938"/>
        <dbReference type="ChEBI" id="CHEBI:57812"/>
        <dbReference type="ChEBI" id="CHEBI:60377"/>
        <dbReference type="ChEBI" id="CHEBI:78568"/>
    </reaction>
    <physiologicalReaction direction="left-to-right" evidence="19">
        <dbReference type="Rhea" id="RHEA:47561"/>
    </physiologicalReaction>
</comment>
<dbReference type="PIRSF" id="PIRSF005557">
    <property type="entry name" value="Sialyl_trans"/>
    <property type="match status" value="1"/>
</dbReference>
<evidence type="ECO:0000256" key="13">
    <source>
        <dbReference type="ARBA" id="ARBA00023180"/>
    </source>
</evidence>
<dbReference type="GO" id="GO:0000139">
    <property type="term" value="C:Golgi membrane"/>
    <property type="evidence" value="ECO:0007669"/>
    <property type="project" value="UniProtKB-SubCell"/>
</dbReference>
<comment type="catalytic activity">
    <reaction evidence="21">
        <text>a neolactoside nLc4Cer(d18:1(4E)) + CMP-N-acetyl-beta-neuraminate = a neolactoside IV(3)-alpha-NeuAc-nLc4Cer(d18:1(4E)) + CMP + H(+)</text>
        <dbReference type="Rhea" id="RHEA:18913"/>
        <dbReference type="ChEBI" id="CHEBI:15378"/>
        <dbReference type="ChEBI" id="CHEBI:17006"/>
        <dbReference type="ChEBI" id="CHEBI:57812"/>
        <dbReference type="ChEBI" id="CHEBI:58665"/>
        <dbReference type="ChEBI" id="CHEBI:60377"/>
        <dbReference type="EC" id="2.4.3.6"/>
    </reaction>
    <physiologicalReaction direction="left-to-right" evidence="21">
        <dbReference type="Rhea" id="RHEA:18914"/>
    </physiologicalReaction>
</comment>
<evidence type="ECO:0000256" key="19">
    <source>
        <dbReference type="ARBA" id="ARBA00043673"/>
    </source>
</evidence>
<dbReference type="InterPro" id="IPR051142">
    <property type="entry name" value="Glycosyltransferase_29"/>
</dbReference>
<dbReference type="PANTHER" id="PTHR13713:SF57">
    <property type="entry name" value="CMP-N-ACETYLNEURAMINATE-BETA-GALACTOSAMIDE-ALPHA-2,3-SIALYLTRANSFERASE 4"/>
    <property type="match status" value="1"/>
</dbReference>
<dbReference type="GO" id="GO:0008118">
    <property type="term" value="F:N-acetyllactosaminide alpha-2,3-sialyltransferase activity"/>
    <property type="evidence" value="ECO:0007669"/>
    <property type="project" value="UniProtKB-EC"/>
</dbReference>
<evidence type="ECO:0000313" key="36">
    <source>
        <dbReference type="Proteomes" id="UP000053872"/>
    </source>
</evidence>
<comment type="catalytic activity">
    <reaction evidence="26">
        <text>a ganglioside GT1c (d18:1(4E)) + CMP-N-acetyl-beta-neuraminate = a ganglioside GQ1c (d18:1(4E)) + CMP + H(+)</text>
        <dbReference type="Rhea" id="RHEA:47588"/>
        <dbReference type="ChEBI" id="CHEBI:15378"/>
        <dbReference type="ChEBI" id="CHEBI:57812"/>
        <dbReference type="ChEBI" id="CHEBI:60377"/>
        <dbReference type="ChEBI" id="CHEBI:87789"/>
        <dbReference type="ChEBI" id="CHEBI:87791"/>
    </reaction>
    <physiologicalReaction direction="left-to-right" evidence="26">
        <dbReference type="Rhea" id="RHEA:47589"/>
    </physiologicalReaction>
</comment>
<comment type="catalytic activity">
    <reaction evidence="22">
        <text>a beta-D-galactosyl-(1-&gt;4)-N-acetyl-beta-D-glucosaminyl derivative + CMP-N-acetyl-beta-neuraminate = an N-acetyl-alpha-neuraminyl-(2-&gt;3)-beta-D-galactosyl-(1-&gt;4)-N-acetyl-beta-D-glucosaminyl derivative + CMP + H(+)</text>
        <dbReference type="Rhea" id="RHEA:52316"/>
        <dbReference type="ChEBI" id="CHEBI:15378"/>
        <dbReference type="ChEBI" id="CHEBI:57812"/>
        <dbReference type="ChEBI" id="CHEBI:60377"/>
        <dbReference type="ChEBI" id="CHEBI:133507"/>
        <dbReference type="ChEBI" id="CHEBI:136545"/>
        <dbReference type="EC" id="2.4.3.6"/>
    </reaction>
    <physiologicalReaction direction="left-to-right" evidence="22">
        <dbReference type="Rhea" id="RHEA:52317"/>
    </physiologicalReaction>
</comment>
<keyword evidence="13" id="KW-0325">Glycoprotein</keyword>
<evidence type="ECO:0000256" key="14">
    <source>
        <dbReference type="ARBA" id="ARBA00036292"/>
    </source>
</evidence>
<evidence type="ECO:0000256" key="17">
    <source>
        <dbReference type="ARBA" id="ARBA00039107"/>
    </source>
</evidence>
<dbReference type="Proteomes" id="UP000053872">
    <property type="component" value="Unassembled WGS sequence"/>
</dbReference>
<dbReference type="InterPro" id="IPR001675">
    <property type="entry name" value="Glyco_trans_29"/>
</dbReference>
<evidence type="ECO:0000256" key="15">
    <source>
        <dbReference type="ARBA" id="ARBA00037859"/>
    </source>
</evidence>
<evidence type="ECO:0000256" key="28">
    <source>
        <dbReference type="ARBA" id="ARBA00075868"/>
    </source>
</evidence>
<evidence type="ECO:0000256" key="25">
    <source>
        <dbReference type="ARBA" id="ARBA00051975"/>
    </source>
</evidence>
<keyword evidence="9" id="KW-0333">Golgi apparatus</keyword>
<keyword evidence="4 35" id="KW-0328">Glycosyltransferase</keyword>
<gene>
    <name evidence="35" type="primary">ST3GAL4</name>
    <name evidence="35" type="ORF">A306_00010864</name>
</gene>
<evidence type="ECO:0000256" key="27">
    <source>
        <dbReference type="ARBA" id="ARBA00072813"/>
    </source>
</evidence>
<dbReference type="EMBL" id="AKCR02000084">
    <property type="protein sequence ID" value="PKK21418.1"/>
    <property type="molecule type" value="Genomic_DNA"/>
</dbReference>
<comment type="caution">
    <text evidence="35">The sequence shown here is derived from an EMBL/GenBank/DDBJ whole genome shotgun (WGS) entry which is preliminary data.</text>
</comment>
<evidence type="ECO:0000256" key="7">
    <source>
        <dbReference type="ARBA" id="ARBA00022968"/>
    </source>
</evidence>
<evidence type="ECO:0000256" key="26">
    <source>
        <dbReference type="ARBA" id="ARBA00052660"/>
    </source>
</evidence>
<proteinExistence type="inferred from homology"/>
<accession>A0A2I0LVF8</accession>
<sequence length="363" mass="41686">MIHFSLFSSLQPTGGHNETSGPRLILLPPRKMINKSRGKILGVLALFLVVVWYAIYREDGYTQLFYFPAQENKTTCPLGEVEKKAVQLIANYSREQPLFLQLKDYFWVKTPSLYELPYGTKGSEDVLLRLLSITHYSVPESIQRLKCRRCAVVGNGHRLRNSSMGETIDAYDIVIRLNNAPVHGYEQDVGSKTTMRLFYPESAHFNPRRENNPETLLVLVPFKPADFQWLEAILNDKKRVRKGFWKQPPLIWDADPQRVRVLNPYFMEVTAAKLLNLPMKQPRKVKQKPTTGLLAITLALHLCDLVHIAGFGYPDLANKKQTIHYYEQITLKSMAASEHNVSHEAMAIKRMLELGLLKNLTYF</sequence>
<keyword evidence="5 35" id="KW-0808">Transferase</keyword>
<comment type="catalytic activity">
    <reaction evidence="24">
        <text>a neolactoside nLc4Cer + CMP-N-acetyl-beta-neuraminate = a neolactoside IV(3)-alpha-NeuAc-nLc4Cer + CMP + H(+)</text>
        <dbReference type="Rhea" id="RHEA:65432"/>
        <dbReference type="ChEBI" id="CHEBI:15378"/>
        <dbReference type="ChEBI" id="CHEBI:57812"/>
        <dbReference type="ChEBI" id="CHEBI:60377"/>
        <dbReference type="ChEBI" id="CHEBI:90376"/>
        <dbReference type="ChEBI" id="CHEBI:90390"/>
    </reaction>
    <physiologicalReaction direction="left-to-right" evidence="24">
        <dbReference type="Rhea" id="RHEA:65433"/>
    </physiologicalReaction>
</comment>
<evidence type="ECO:0000256" key="24">
    <source>
        <dbReference type="ARBA" id="ARBA00051076"/>
    </source>
</evidence>
<dbReference type="InterPro" id="IPR012163">
    <property type="entry name" value="Sialyl_trans"/>
</dbReference>
<keyword evidence="10" id="KW-0443">Lipid metabolism</keyword>
<evidence type="ECO:0000256" key="23">
    <source>
        <dbReference type="ARBA" id="ARBA00049726"/>
    </source>
</evidence>
<feature type="transmembrane region" description="Helical" evidence="34">
    <location>
        <begin position="40"/>
        <end position="56"/>
    </location>
</feature>
<evidence type="ECO:0000256" key="8">
    <source>
        <dbReference type="ARBA" id="ARBA00022989"/>
    </source>
</evidence>
<dbReference type="GO" id="GO:0009247">
    <property type="term" value="P:glycolipid biosynthetic process"/>
    <property type="evidence" value="ECO:0007669"/>
    <property type="project" value="TreeGrafter"/>
</dbReference>
<comment type="pathway">
    <text evidence="2">Protein modification; protein glycosylation.</text>
</comment>
<keyword evidence="36" id="KW-1185">Reference proteome</keyword>
<dbReference type="EC" id="2.4.3.2" evidence="16"/>